<accession>A0A7U2ESU8</accession>
<reference evidence="2" key="1">
    <citation type="journal article" date="2021" name="BMC Genomics">
        <title>Chromosome-level genome assembly and manually-curated proteome of model necrotroph Parastagonospora nodorum Sn15 reveals a genome-wide trove of candidate effector homologs, and redundancy of virulence-related functions within an accessory chromosome.</title>
        <authorList>
            <person name="Bertazzoni S."/>
            <person name="Jones D.A.B."/>
            <person name="Phan H.T."/>
            <person name="Tan K.-C."/>
            <person name="Hane J.K."/>
        </authorList>
    </citation>
    <scope>NUCLEOTIDE SEQUENCE [LARGE SCALE GENOMIC DNA]</scope>
    <source>
        <strain evidence="2">SN15 / ATCC MYA-4574 / FGSC 10173)</strain>
    </source>
</reference>
<organism evidence="1 2">
    <name type="scientific">Phaeosphaeria nodorum (strain SN15 / ATCC MYA-4574 / FGSC 10173)</name>
    <name type="common">Glume blotch fungus</name>
    <name type="synonym">Parastagonospora nodorum</name>
    <dbReference type="NCBI Taxonomy" id="321614"/>
    <lineage>
        <taxon>Eukaryota</taxon>
        <taxon>Fungi</taxon>
        <taxon>Dikarya</taxon>
        <taxon>Ascomycota</taxon>
        <taxon>Pezizomycotina</taxon>
        <taxon>Dothideomycetes</taxon>
        <taxon>Pleosporomycetidae</taxon>
        <taxon>Pleosporales</taxon>
        <taxon>Pleosporineae</taxon>
        <taxon>Phaeosphaeriaceae</taxon>
        <taxon>Parastagonospora</taxon>
    </lineage>
</organism>
<gene>
    <name evidence="1" type="ORF">JI435_402430</name>
</gene>
<protein>
    <submittedName>
        <fullName evidence="1">Uncharacterized protein</fullName>
    </submittedName>
</protein>
<dbReference type="EMBL" id="CP069024">
    <property type="protein sequence ID" value="QRC92408.1"/>
    <property type="molecule type" value="Genomic_DNA"/>
</dbReference>
<evidence type="ECO:0000313" key="2">
    <source>
        <dbReference type="Proteomes" id="UP000663193"/>
    </source>
</evidence>
<keyword evidence="2" id="KW-1185">Reference proteome</keyword>
<proteinExistence type="predicted"/>
<evidence type="ECO:0000313" key="1">
    <source>
        <dbReference type="EMBL" id="QRC92408.1"/>
    </source>
</evidence>
<name>A0A7U2ESU8_PHANO</name>
<dbReference type="Proteomes" id="UP000663193">
    <property type="component" value="Chromosome 2"/>
</dbReference>
<dbReference type="VEuPathDB" id="FungiDB:JI435_402430"/>
<sequence>MTAIYAVQTHRWRPCRRQNRRPSARNRVFDAADNAGLVGVAVETSRQKPCHQHPKTLAICMPRCGFVIVQGMCTH</sequence>
<dbReference type="AlphaFoldDB" id="A0A7U2ESU8"/>